<keyword evidence="1" id="KW-0732">Signal</keyword>
<dbReference type="InterPro" id="IPR011065">
    <property type="entry name" value="Kunitz_inhibitor_STI-like_sf"/>
</dbReference>
<dbReference type="Gene3D" id="2.80.10.50">
    <property type="match status" value="1"/>
</dbReference>
<feature type="chain" id="PRO_5026882429" evidence="1">
    <location>
        <begin position="22"/>
        <end position="198"/>
    </location>
</feature>
<dbReference type="GO" id="GO:0004866">
    <property type="term" value="F:endopeptidase inhibitor activity"/>
    <property type="evidence" value="ECO:0007669"/>
    <property type="project" value="InterPro"/>
</dbReference>
<evidence type="ECO:0000313" key="2">
    <source>
        <dbReference type="EMBL" id="VFU31443.1"/>
    </source>
</evidence>
<feature type="signal peptide" evidence="1">
    <location>
        <begin position="1"/>
        <end position="21"/>
    </location>
</feature>
<proteinExistence type="predicted"/>
<name>A0A6N2L2F7_SALVM</name>
<accession>A0A6N2L2F7</accession>
<dbReference type="EMBL" id="CAADRP010000713">
    <property type="protein sequence ID" value="VFU31443.1"/>
    <property type="molecule type" value="Genomic_DNA"/>
</dbReference>
<gene>
    <name evidence="2" type="ORF">SVIM_LOCUS131423</name>
</gene>
<dbReference type="SMART" id="SM00452">
    <property type="entry name" value="STI"/>
    <property type="match status" value="1"/>
</dbReference>
<dbReference type="PROSITE" id="PS00283">
    <property type="entry name" value="SOYBEAN_KUNITZ"/>
    <property type="match status" value="1"/>
</dbReference>
<dbReference type="PANTHER" id="PTHR33107">
    <property type="entry name" value="KUNITZ TRYPSIN INHIBITOR 2"/>
    <property type="match status" value="1"/>
</dbReference>
<sequence>MLRMIGSLSFIWLLMAISTAAQTQLPPVLDADGQPLRSGVEYYVLPGVTDVAGGLTLVDRNGSCPLYVGFAPIGSRGIPVVFTPRVRDTIIRESRDFTVEFSGDSICVQSTAWMVGEENPETARRYIVTGTEPRPPSTLWYFNIVNNGGVYSLNWCPECLTTNCPRPRCGAAGLVDENGKSLLVLDGPAFPFIFRRAN</sequence>
<dbReference type="AlphaFoldDB" id="A0A6N2L2F7"/>
<organism evidence="2">
    <name type="scientific">Salix viminalis</name>
    <name type="common">Common osier</name>
    <name type="synonym">Basket willow</name>
    <dbReference type="NCBI Taxonomy" id="40686"/>
    <lineage>
        <taxon>Eukaryota</taxon>
        <taxon>Viridiplantae</taxon>
        <taxon>Streptophyta</taxon>
        <taxon>Embryophyta</taxon>
        <taxon>Tracheophyta</taxon>
        <taxon>Spermatophyta</taxon>
        <taxon>Magnoliopsida</taxon>
        <taxon>eudicotyledons</taxon>
        <taxon>Gunneridae</taxon>
        <taxon>Pentapetalae</taxon>
        <taxon>rosids</taxon>
        <taxon>fabids</taxon>
        <taxon>Malpighiales</taxon>
        <taxon>Salicaceae</taxon>
        <taxon>Saliceae</taxon>
        <taxon>Salix</taxon>
    </lineage>
</organism>
<dbReference type="InterPro" id="IPR002160">
    <property type="entry name" value="Prot_inh_Kunz-lg"/>
</dbReference>
<dbReference type="SUPFAM" id="SSF50386">
    <property type="entry name" value="STI-like"/>
    <property type="match status" value="1"/>
</dbReference>
<reference evidence="2" key="1">
    <citation type="submission" date="2019-03" db="EMBL/GenBank/DDBJ databases">
        <authorList>
            <person name="Mank J."/>
            <person name="Almeida P."/>
        </authorList>
    </citation>
    <scope>NUCLEOTIDE SEQUENCE</scope>
    <source>
        <strain evidence="2">78183</strain>
    </source>
</reference>
<dbReference type="PANTHER" id="PTHR33107:SF80">
    <property type="entry name" value="PUTATIVE-RELATED"/>
    <property type="match status" value="1"/>
</dbReference>
<protein>
    <submittedName>
        <fullName evidence="2">Uncharacterized protein</fullName>
    </submittedName>
</protein>
<evidence type="ECO:0000256" key="1">
    <source>
        <dbReference type="SAM" id="SignalP"/>
    </source>
</evidence>
<dbReference type="Pfam" id="PF00197">
    <property type="entry name" value="Kunitz_legume"/>
    <property type="match status" value="1"/>
</dbReference>